<dbReference type="PRINTS" id="PR00730">
    <property type="entry name" value="THERMOLYSIN"/>
</dbReference>
<evidence type="ECO:0000256" key="9">
    <source>
        <dbReference type="RuleBase" id="RU366073"/>
    </source>
</evidence>
<organism evidence="13 14">
    <name type="scientific">Streptomyces sulfonofaciens</name>
    <dbReference type="NCBI Taxonomy" id="68272"/>
    <lineage>
        <taxon>Bacteria</taxon>
        <taxon>Bacillati</taxon>
        <taxon>Actinomycetota</taxon>
        <taxon>Actinomycetes</taxon>
        <taxon>Kitasatosporales</taxon>
        <taxon>Streptomycetaceae</taxon>
        <taxon>Streptomyces</taxon>
    </lineage>
</organism>
<comment type="caution">
    <text evidence="13">The sequence shown here is derived from an EMBL/GenBank/DDBJ whole genome shotgun (WGS) entry which is preliminary data.</text>
</comment>
<dbReference type="InterPro" id="IPR011096">
    <property type="entry name" value="FTP_domain"/>
</dbReference>
<evidence type="ECO:0000256" key="1">
    <source>
        <dbReference type="ARBA" id="ARBA00009388"/>
    </source>
</evidence>
<reference evidence="13" key="2">
    <citation type="submission" date="2020-09" db="EMBL/GenBank/DDBJ databases">
        <authorList>
            <person name="Sun Q."/>
            <person name="Ohkuma M."/>
        </authorList>
    </citation>
    <scope>NUCLEOTIDE SEQUENCE</scope>
    <source>
        <strain evidence="13">JCM 5069</strain>
    </source>
</reference>
<protein>
    <recommendedName>
        <fullName evidence="9">Neutral metalloproteinase</fullName>
        <ecNumber evidence="9">3.4.24.-</ecNumber>
    </recommendedName>
</protein>
<feature type="domain" description="Peptidase M4" evidence="10">
    <location>
        <begin position="244"/>
        <end position="398"/>
    </location>
</feature>
<dbReference type="Pfam" id="PF02868">
    <property type="entry name" value="Peptidase_M4_C"/>
    <property type="match status" value="1"/>
</dbReference>
<evidence type="ECO:0000313" key="14">
    <source>
        <dbReference type="Proteomes" id="UP000603708"/>
    </source>
</evidence>
<feature type="chain" id="PRO_5038169063" description="Neutral metalloproteinase" evidence="9">
    <location>
        <begin position="30"/>
        <end position="589"/>
    </location>
</feature>
<dbReference type="CDD" id="cd09597">
    <property type="entry name" value="M4_TLP"/>
    <property type="match status" value="1"/>
</dbReference>
<evidence type="ECO:0000256" key="7">
    <source>
        <dbReference type="ARBA" id="ARBA00023049"/>
    </source>
</evidence>
<comment type="similarity">
    <text evidence="1 9">Belongs to the peptidase M4 family.</text>
</comment>
<dbReference type="PANTHER" id="PTHR33794:SF1">
    <property type="entry name" value="BACILLOLYSIN"/>
    <property type="match status" value="1"/>
</dbReference>
<feature type="domain" description="FTP" evidence="12">
    <location>
        <begin position="69"/>
        <end position="116"/>
    </location>
</feature>
<name>A0A919G209_9ACTN</name>
<feature type="domain" description="Peptidase M4 C-terminal" evidence="11">
    <location>
        <begin position="416"/>
        <end position="584"/>
    </location>
</feature>
<dbReference type="EC" id="3.4.24.-" evidence="9"/>
<dbReference type="InterPro" id="IPR001570">
    <property type="entry name" value="Peptidase_M4_C_domain"/>
</dbReference>
<evidence type="ECO:0000259" key="11">
    <source>
        <dbReference type="Pfam" id="PF02868"/>
    </source>
</evidence>
<accession>A0A919G209</accession>
<dbReference type="Gene3D" id="3.10.170.10">
    <property type="match status" value="1"/>
</dbReference>
<comment type="cofactor">
    <cofactor evidence="9">
        <name>Zn(2+)</name>
        <dbReference type="ChEBI" id="CHEBI:29105"/>
    </cofactor>
</comment>
<keyword evidence="7 9" id="KW-0482">Metalloprotease</keyword>
<keyword evidence="4 9" id="KW-0732">Signal</keyword>
<evidence type="ECO:0000259" key="12">
    <source>
        <dbReference type="Pfam" id="PF07504"/>
    </source>
</evidence>
<keyword evidence="6 9" id="KW-0862">Zinc</keyword>
<evidence type="ECO:0000313" key="13">
    <source>
        <dbReference type="EMBL" id="GHH76658.1"/>
    </source>
</evidence>
<dbReference type="GO" id="GO:0004222">
    <property type="term" value="F:metalloendopeptidase activity"/>
    <property type="evidence" value="ECO:0007669"/>
    <property type="project" value="UniProtKB-UniRule"/>
</dbReference>
<evidence type="ECO:0000256" key="2">
    <source>
        <dbReference type="ARBA" id="ARBA00022670"/>
    </source>
</evidence>
<sequence>MRAPLISKLAIAVTVVTAASASIVGTAVASPAPSSLSTKAQPSQAAVVDAARSAAFAHAAQTGLGRQSGLVATDVMVDQDGKQHVRFSQTYRKLPVVGADIVVHLAADSRYLGVTRAADKPVSVPTVAAKVTAGQARDKAVAAVAKGTASTPRLIVHTQQGKSVLAYQVRVSAGSDAVGARSLLLDAGTGSVLSNVSTLDDFISPKLEKKLKDLGETATPTVAGQSAAPKSKKVAAAFPAPAVGSGASMYDGTVTLNTTQTASTTFTLVDTTRGKAEVRNAKNQALPESTLFSRASVMSDSDNKWGNGTTSDTNTAGVDAQYGLTSTFDFYKNTFNRNGILNDGVGPHGVVHYARNYGNAGWDDGCWCMVYGDGDGQTFTKPLTQLDVTGHELTHGVVSATAALETDFDVFGNQIGEPGSLNESLADIFGTDVEFTTNNPTHAPNYLMGEQLGLSQGFLRRLDHPSLDKLEGAVDYWSTNAPQTEVHAGSGVSSHAFYLLAEGSGSKTINGVAYNSATFDGSTVTGIGRDKAAKIFYQALTRYMVSSTDFHDARTATLQAAADLYGSGSTEYNTVNKAWAAVNVTASNG</sequence>
<evidence type="ECO:0000256" key="4">
    <source>
        <dbReference type="ARBA" id="ARBA00022729"/>
    </source>
</evidence>
<dbReference type="SUPFAM" id="SSF55486">
    <property type="entry name" value="Metalloproteases ('zincins'), catalytic domain"/>
    <property type="match status" value="1"/>
</dbReference>
<evidence type="ECO:0000256" key="8">
    <source>
        <dbReference type="PIRSR" id="PIRSR623612-1"/>
    </source>
</evidence>
<keyword evidence="2 9" id="KW-0645">Protease</keyword>
<dbReference type="GO" id="GO:0006508">
    <property type="term" value="P:proteolysis"/>
    <property type="evidence" value="ECO:0007669"/>
    <property type="project" value="UniProtKB-KW"/>
</dbReference>
<feature type="active site" evidence="8">
    <location>
        <position position="392"/>
    </location>
</feature>
<dbReference type="GO" id="GO:0005576">
    <property type="term" value="C:extracellular region"/>
    <property type="evidence" value="ECO:0007669"/>
    <property type="project" value="UniProtKB-SubCell"/>
</dbReference>
<evidence type="ECO:0000259" key="10">
    <source>
        <dbReference type="Pfam" id="PF01447"/>
    </source>
</evidence>
<evidence type="ECO:0000256" key="5">
    <source>
        <dbReference type="ARBA" id="ARBA00022801"/>
    </source>
</evidence>
<dbReference type="PANTHER" id="PTHR33794">
    <property type="entry name" value="BACILLOLYSIN"/>
    <property type="match status" value="1"/>
</dbReference>
<gene>
    <name evidence="13" type="ORF">GCM10018793_22900</name>
</gene>
<dbReference type="InterPro" id="IPR027268">
    <property type="entry name" value="Peptidase_M4/M1_CTD_sf"/>
</dbReference>
<keyword evidence="9" id="KW-0964">Secreted</keyword>
<feature type="signal peptide" evidence="9">
    <location>
        <begin position="1"/>
        <end position="29"/>
    </location>
</feature>
<reference evidence="13" key="1">
    <citation type="journal article" date="2014" name="Int. J. Syst. Evol. Microbiol.">
        <title>Complete genome sequence of Corynebacterium casei LMG S-19264T (=DSM 44701T), isolated from a smear-ripened cheese.</title>
        <authorList>
            <consortium name="US DOE Joint Genome Institute (JGI-PGF)"/>
            <person name="Walter F."/>
            <person name="Albersmeier A."/>
            <person name="Kalinowski J."/>
            <person name="Ruckert C."/>
        </authorList>
    </citation>
    <scope>NUCLEOTIDE SEQUENCE</scope>
    <source>
        <strain evidence="13">JCM 5069</strain>
    </source>
</reference>
<dbReference type="Pfam" id="PF01447">
    <property type="entry name" value="Peptidase_M4"/>
    <property type="match status" value="1"/>
</dbReference>
<dbReference type="InterPro" id="IPR023612">
    <property type="entry name" value="Peptidase_M4"/>
</dbReference>
<comment type="subcellular location">
    <subcellularLocation>
        <location evidence="9">Secreted</location>
    </subcellularLocation>
</comment>
<keyword evidence="14" id="KW-1185">Reference proteome</keyword>
<evidence type="ECO:0000256" key="6">
    <source>
        <dbReference type="ARBA" id="ARBA00022833"/>
    </source>
</evidence>
<keyword evidence="3" id="KW-0479">Metal-binding</keyword>
<proteinExistence type="inferred from homology"/>
<dbReference type="RefSeq" id="WP_189930837.1">
    <property type="nucleotide sequence ID" value="NZ_BNCD01000005.1"/>
</dbReference>
<dbReference type="InterPro" id="IPR013856">
    <property type="entry name" value="Peptidase_M4_domain"/>
</dbReference>
<dbReference type="Proteomes" id="UP000603708">
    <property type="component" value="Unassembled WGS sequence"/>
</dbReference>
<comment type="function">
    <text evidence="9">Extracellular zinc metalloprotease.</text>
</comment>
<dbReference type="AlphaFoldDB" id="A0A919G209"/>
<dbReference type="Gene3D" id="3.10.450.490">
    <property type="match status" value="1"/>
</dbReference>
<dbReference type="Gene3D" id="1.10.390.10">
    <property type="entry name" value="Neutral Protease Domain 2"/>
    <property type="match status" value="1"/>
</dbReference>
<keyword evidence="5 9" id="KW-0378">Hydrolase</keyword>
<feature type="active site" description="Proton donor" evidence="8">
    <location>
        <position position="487"/>
    </location>
</feature>
<dbReference type="InterPro" id="IPR050728">
    <property type="entry name" value="Zinc_Metalloprotease_M4"/>
</dbReference>
<dbReference type="EMBL" id="BNCD01000005">
    <property type="protein sequence ID" value="GHH76658.1"/>
    <property type="molecule type" value="Genomic_DNA"/>
</dbReference>
<dbReference type="GO" id="GO:0046872">
    <property type="term" value="F:metal ion binding"/>
    <property type="evidence" value="ECO:0007669"/>
    <property type="project" value="UniProtKB-UniRule"/>
</dbReference>
<dbReference type="Pfam" id="PF07504">
    <property type="entry name" value="FTP"/>
    <property type="match status" value="1"/>
</dbReference>
<evidence type="ECO:0000256" key="3">
    <source>
        <dbReference type="ARBA" id="ARBA00022723"/>
    </source>
</evidence>